<keyword evidence="10" id="KW-1185">Reference proteome</keyword>
<dbReference type="Pfam" id="PF00324">
    <property type="entry name" value="AA_permease"/>
    <property type="match status" value="1"/>
</dbReference>
<keyword evidence="6 7" id="KW-0472">Membrane</keyword>
<evidence type="ECO:0000256" key="6">
    <source>
        <dbReference type="ARBA" id="ARBA00023136"/>
    </source>
</evidence>
<evidence type="ECO:0000256" key="5">
    <source>
        <dbReference type="ARBA" id="ARBA00022989"/>
    </source>
</evidence>
<evidence type="ECO:0000256" key="2">
    <source>
        <dbReference type="ARBA" id="ARBA00022448"/>
    </source>
</evidence>
<feature type="transmembrane region" description="Helical" evidence="7">
    <location>
        <begin position="40"/>
        <end position="61"/>
    </location>
</feature>
<evidence type="ECO:0000259" key="8">
    <source>
        <dbReference type="Pfam" id="PF00324"/>
    </source>
</evidence>
<feature type="transmembrane region" description="Helical" evidence="7">
    <location>
        <begin position="447"/>
        <end position="469"/>
    </location>
</feature>
<keyword evidence="4" id="KW-0029">Amino-acid transport</keyword>
<evidence type="ECO:0000256" key="4">
    <source>
        <dbReference type="ARBA" id="ARBA00022970"/>
    </source>
</evidence>
<feature type="transmembrane region" description="Helical" evidence="7">
    <location>
        <begin position="150"/>
        <end position="171"/>
    </location>
</feature>
<feature type="transmembrane region" description="Helical" evidence="7">
    <location>
        <begin position="375"/>
        <end position="393"/>
    </location>
</feature>
<dbReference type="AlphaFoldDB" id="A0A8H6TPC4"/>
<evidence type="ECO:0000256" key="7">
    <source>
        <dbReference type="SAM" id="Phobius"/>
    </source>
</evidence>
<organism evidence="9 10">
    <name type="scientific">Mycena chlorophos</name>
    <name type="common">Agaric fungus</name>
    <name type="synonym">Agaricus chlorophos</name>
    <dbReference type="NCBI Taxonomy" id="658473"/>
    <lineage>
        <taxon>Eukaryota</taxon>
        <taxon>Fungi</taxon>
        <taxon>Dikarya</taxon>
        <taxon>Basidiomycota</taxon>
        <taxon>Agaricomycotina</taxon>
        <taxon>Agaricomycetes</taxon>
        <taxon>Agaricomycetidae</taxon>
        <taxon>Agaricales</taxon>
        <taxon>Marasmiineae</taxon>
        <taxon>Mycenaceae</taxon>
        <taxon>Mycena</taxon>
    </lineage>
</organism>
<feature type="transmembrane region" description="Helical" evidence="7">
    <location>
        <begin position="273"/>
        <end position="292"/>
    </location>
</feature>
<dbReference type="Proteomes" id="UP000613580">
    <property type="component" value="Unassembled WGS sequence"/>
</dbReference>
<keyword evidence="2" id="KW-0813">Transport</keyword>
<evidence type="ECO:0000313" key="10">
    <source>
        <dbReference type="Proteomes" id="UP000613580"/>
    </source>
</evidence>
<name>A0A8H6TPC4_MYCCL</name>
<keyword evidence="5 7" id="KW-1133">Transmembrane helix</keyword>
<comment type="subcellular location">
    <subcellularLocation>
        <location evidence="1">Membrane</location>
        <topology evidence="1">Multi-pass membrane protein</topology>
    </subcellularLocation>
</comment>
<dbReference type="PANTHER" id="PTHR43341:SF1">
    <property type="entry name" value="GENERAL AMINO-ACID PERMEASE GAP1"/>
    <property type="match status" value="1"/>
</dbReference>
<evidence type="ECO:0000256" key="3">
    <source>
        <dbReference type="ARBA" id="ARBA00022692"/>
    </source>
</evidence>
<keyword evidence="3 7" id="KW-0812">Transmembrane</keyword>
<dbReference type="EMBL" id="JACAZE010000003">
    <property type="protein sequence ID" value="KAF7319345.1"/>
    <property type="molecule type" value="Genomic_DNA"/>
</dbReference>
<feature type="domain" description="Amino acid permease/ SLC12A" evidence="8">
    <location>
        <begin position="40"/>
        <end position="506"/>
    </location>
</feature>
<feature type="transmembrane region" description="Helical" evidence="7">
    <location>
        <begin position="177"/>
        <end position="200"/>
    </location>
</feature>
<protein>
    <submittedName>
        <fullName evidence="9">AA-permease domain-containing protein</fullName>
    </submittedName>
</protein>
<dbReference type="FunFam" id="1.20.1740.10:FF:000006">
    <property type="entry name" value="General amino acid permease"/>
    <property type="match status" value="1"/>
</dbReference>
<accession>A0A8H6TPC4</accession>
<dbReference type="OrthoDB" id="10062876at2759"/>
<dbReference type="GO" id="GO:0016020">
    <property type="term" value="C:membrane"/>
    <property type="evidence" value="ECO:0007669"/>
    <property type="project" value="UniProtKB-SubCell"/>
</dbReference>
<proteinExistence type="predicted"/>
<feature type="transmembrane region" description="Helical" evidence="7">
    <location>
        <begin position="481"/>
        <end position="499"/>
    </location>
</feature>
<dbReference type="InterPro" id="IPR004841">
    <property type="entry name" value="AA-permease/SLC12A_dom"/>
</dbReference>
<feature type="transmembrane region" description="Helical" evidence="7">
    <location>
        <begin position="67"/>
        <end position="87"/>
    </location>
</feature>
<evidence type="ECO:0000256" key="1">
    <source>
        <dbReference type="ARBA" id="ARBA00004141"/>
    </source>
</evidence>
<dbReference type="PANTHER" id="PTHR43341">
    <property type="entry name" value="AMINO ACID PERMEASE"/>
    <property type="match status" value="1"/>
</dbReference>
<evidence type="ECO:0000313" key="9">
    <source>
        <dbReference type="EMBL" id="KAF7319345.1"/>
    </source>
</evidence>
<comment type="caution">
    <text evidence="9">The sequence shown here is derived from an EMBL/GenBank/DDBJ whole genome shotgun (WGS) entry which is preliminary data.</text>
</comment>
<gene>
    <name evidence="9" type="ORF">HMN09_00272100</name>
</gene>
<feature type="transmembrane region" description="Helical" evidence="7">
    <location>
        <begin position="405"/>
        <end position="426"/>
    </location>
</feature>
<reference evidence="9" key="1">
    <citation type="submission" date="2020-05" db="EMBL/GenBank/DDBJ databases">
        <title>Mycena genomes resolve the evolution of fungal bioluminescence.</title>
        <authorList>
            <person name="Tsai I.J."/>
        </authorList>
    </citation>
    <scope>NUCLEOTIDE SEQUENCE</scope>
    <source>
        <strain evidence="9">110903Hualien_Pintung</strain>
    </source>
</reference>
<dbReference type="Gene3D" id="1.20.1740.10">
    <property type="entry name" value="Amino acid/polyamine transporter I"/>
    <property type="match status" value="1"/>
</dbReference>
<sequence>MSELDIEKKASHSGDIVTEEAIHGDADAGHMHRSLKGRQVSMIAIAGTLGTGLFLGSGKALTNGGPVGALLGYLIVGGLVGLMMYALGEMMVWDPSAGGFIEFSTRYVDPAQGFAMGWQFWFQAVMTCPTEIVAASIVIEFWDTNNNHKAIYIAVMLIGIVLVNFAGVKYFGEFEFWFATLKILTAIGLIIVLLVVDLGGAPDHDRRGFRYWRLEPFNNGFFDLVPPSKARFLGFWAVFTQAAFSYGGMEGLAMICLEAANPRVSMRTAVRAIFYRIVLLYVFAILLIGMCVQRSDPNLLQANAEATGTAAESPFVIIIDNAKIKVLPHIINAVVLTSAFSAGNEFLYSSSRSLFMLAQEGKAPRILARVNSRGVPVPSLLICALFACLGFLACGKAGANDAFNWFSNITTLGSLITWMGIAFAHIRWTKGMKVQGLSRSELPFSSFLMPWGSWVVLISFAIITFFNGFTACITHPFDYQSFISAYINIPFFAILFVGWKIAKRTKWVSYEEMDCSTHYVEDSVVAWLQQLALIIERSMLHYTKLQLLPPAALLIVKLPHLRHRRKALDCGREEDAGAGGREYSSLPSRSLVILALRAWLVAPLTL</sequence>
<dbReference type="InterPro" id="IPR050524">
    <property type="entry name" value="APC_YAT"/>
</dbReference>
<dbReference type="GO" id="GO:0015171">
    <property type="term" value="F:amino acid transmembrane transporter activity"/>
    <property type="evidence" value="ECO:0007669"/>
    <property type="project" value="TreeGrafter"/>
</dbReference>